<keyword evidence="6 7" id="KW-0648">Protein biosynthesis</keyword>
<dbReference type="InterPro" id="IPR014039">
    <property type="entry name" value="Transl_elong_EFTs/EF1B_dimer"/>
</dbReference>
<dbReference type="GO" id="GO:0005737">
    <property type="term" value="C:cytoplasm"/>
    <property type="evidence" value="ECO:0007669"/>
    <property type="project" value="UniProtKB-SubCell"/>
</dbReference>
<evidence type="ECO:0000256" key="2">
    <source>
        <dbReference type="ARBA" id="ARBA00005532"/>
    </source>
</evidence>
<keyword evidence="5 7" id="KW-0251">Elongation factor</keyword>
<sequence length="295" mass="31587">MAISAAQVKELRERTGSGMMECKKALTETGGDIEAAIELMRKTGQAKAAKKAGRVAAEGAVMIAVSEDGKRGVMVEVNCETDFVAKDASFAAFAEGVVAQALASETGDVESLMDLPMSGDAGQSIAEAREALVAKIGENVQVRRIVRLADAQGQIYSYRHGVRIGVLVDIEGGDAEIGKDIAMHIAASRPLCVSADQVDQDALAKEREIFRAQALEEGKPEKIVDKIIEGRVRKYLEEVTLLGQPFVKDPDLSVEKRLNQVGAKVASFARVEVGEGVEKRQENFADEVMAQVRGA</sequence>
<dbReference type="Gene3D" id="3.30.479.20">
    <property type="entry name" value="Elongation factor Ts, dimerisation domain"/>
    <property type="match status" value="2"/>
</dbReference>
<evidence type="ECO:0000256" key="5">
    <source>
        <dbReference type="ARBA" id="ARBA00022768"/>
    </source>
</evidence>
<evidence type="ECO:0000256" key="6">
    <source>
        <dbReference type="ARBA" id="ARBA00022917"/>
    </source>
</evidence>
<comment type="subcellular location">
    <subcellularLocation>
        <location evidence="1 7 9">Cytoplasm</location>
    </subcellularLocation>
</comment>
<accession>L0GW87</accession>
<feature type="domain" description="Translation elongation factor EFTs/EF1B dimerisation" evidence="10">
    <location>
        <begin position="72"/>
        <end position="275"/>
    </location>
</feature>
<evidence type="ECO:0000256" key="7">
    <source>
        <dbReference type="HAMAP-Rule" id="MF_00050"/>
    </source>
</evidence>
<dbReference type="RefSeq" id="WP_015279706.1">
    <property type="nucleotide sequence ID" value="NC_019940.1"/>
</dbReference>
<gene>
    <name evidence="7" type="primary">tsf</name>
    <name evidence="11" type="ORF">Thimo_0720</name>
</gene>
<dbReference type="GO" id="GO:0003746">
    <property type="term" value="F:translation elongation factor activity"/>
    <property type="evidence" value="ECO:0007669"/>
    <property type="project" value="UniProtKB-UniRule"/>
</dbReference>
<name>L0GW87_9GAMM</name>
<dbReference type="FunFam" id="1.10.286.20:FF:000001">
    <property type="entry name" value="Elongation factor Ts"/>
    <property type="match status" value="1"/>
</dbReference>
<dbReference type="EMBL" id="CP003051">
    <property type="protein sequence ID" value="AGA89559.1"/>
    <property type="molecule type" value="Genomic_DNA"/>
</dbReference>
<comment type="similarity">
    <text evidence="2 7 8">Belongs to the EF-Ts family.</text>
</comment>
<dbReference type="NCBIfam" id="TIGR00116">
    <property type="entry name" value="tsf"/>
    <property type="match status" value="1"/>
</dbReference>
<evidence type="ECO:0000256" key="1">
    <source>
        <dbReference type="ARBA" id="ARBA00004496"/>
    </source>
</evidence>
<reference evidence="11 12" key="1">
    <citation type="submission" date="2011-09" db="EMBL/GenBank/DDBJ databases">
        <title>Complete sequence of chromosome of Thioflavicoccus mobilis 8321.</title>
        <authorList>
            <consortium name="US DOE Joint Genome Institute"/>
            <person name="Lucas S."/>
            <person name="Han J."/>
            <person name="Lapidus A."/>
            <person name="Cheng J.-F."/>
            <person name="Goodwin L."/>
            <person name="Pitluck S."/>
            <person name="Peters L."/>
            <person name="Ovchinnikova G."/>
            <person name="Lu M."/>
            <person name="Detter J.C."/>
            <person name="Han C."/>
            <person name="Tapia R."/>
            <person name="Land M."/>
            <person name="Hauser L."/>
            <person name="Kyrpides N."/>
            <person name="Ivanova N."/>
            <person name="Pagani I."/>
            <person name="Vogl K."/>
            <person name="Liu Z."/>
            <person name="Imhoff J."/>
            <person name="Thiel V."/>
            <person name="Frigaard N.-U."/>
            <person name="Bryant D."/>
            <person name="Woyke T."/>
        </authorList>
    </citation>
    <scope>NUCLEOTIDE SEQUENCE [LARGE SCALE GENOMIC DNA]</scope>
    <source>
        <strain evidence="11 12">8321</strain>
    </source>
</reference>
<dbReference type="AlphaFoldDB" id="L0GW87"/>
<evidence type="ECO:0000313" key="12">
    <source>
        <dbReference type="Proteomes" id="UP000010816"/>
    </source>
</evidence>
<dbReference type="PANTHER" id="PTHR11741:SF0">
    <property type="entry name" value="ELONGATION FACTOR TS, MITOCHONDRIAL"/>
    <property type="match status" value="1"/>
</dbReference>
<evidence type="ECO:0000256" key="3">
    <source>
        <dbReference type="ARBA" id="ARBA00016956"/>
    </source>
</evidence>
<dbReference type="InterPro" id="IPR036402">
    <property type="entry name" value="EF-Ts_dimer_sf"/>
</dbReference>
<proteinExistence type="inferred from homology"/>
<dbReference type="FunFam" id="3.30.479.20:FF:000001">
    <property type="entry name" value="Elongation factor Ts"/>
    <property type="match status" value="1"/>
</dbReference>
<dbReference type="Proteomes" id="UP000010816">
    <property type="component" value="Chromosome"/>
</dbReference>
<dbReference type="eggNOG" id="COG0264">
    <property type="taxonomic scope" value="Bacteria"/>
</dbReference>
<dbReference type="InterPro" id="IPR001816">
    <property type="entry name" value="Transl_elong_EFTs/EF1B"/>
</dbReference>
<dbReference type="OrthoDB" id="9808348at2"/>
<dbReference type="PROSITE" id="PS01127">
    <property type="entry name" value="EF_TS_2"/>
    <property type="match status" value="1"/>
</dbReference>
<dbReference type="HAMAP" id="MF_00050">
    <property type="entry name" value="EF_Ts"/>
    <property type="match status" value="1"/>
</dbReference>
<dbReference type="PATRIC" id="fig|765912.4.peg.707"/>
<dbReference type="PROSITE" id="PS01126">
    <property type="entry name" value="EF_TS_1"/>
    <property type="match status" value="1"/>
</dbReference>
<dbReference type="PANTHER" id="PTHR11741">
    <property type="entry name" value="ELONGATION FACTOR TS"/>
    <property type="match status" value="1"/>
</dbReference>
<keyword evidence="4 7" id="KW-0963">Cytoplasm</keyword>
<evidence type="ECO:0000256" key="8">
    <source>
        <dbReference type="RuleBase" id="RU000642"/>
    </source>
</evidence>
<dbReference type="SUPFAM" id="SSF54713">
    <property type="entry name" value="Elongation factor Ts (EF-Ts), dimerisation domain"/>
    <property type="match status" value="2"/>
</dbReference>
<dbReference type="FunFam" id="1.10.8.10:FF:000001">
    <property type="entry name" value="Elongation factor Ts"/>
    <property type="match status" value="1"/>
</dbReference>
<keyword evidence="12" id="KW-1185">Reference proteome</keyword>
<evidence type="ECO:0000259" key="10">
    <source>
        <dbReference type="Pfam" id="PF00889"/>
    </source>
</evidence>
<dbReference type="SUPFAM" id="SSF46934">
    <property type="entry name" value="UBA-like"/>
    <property type="match status" value="1"/>
</dbReference>
<dbReference type="Gene3D" id="1.10.8.10">
    <property type="entry name" value="DNA helicase RuvA subunit, C-terminal domain"/>
    <property type="match status" value="1"/>
</dbReference>
<feature type="region of interest" description="Involved in Mg(2+) ion dislocation from EF-Tu" evidence="7">
    <location>
        <begin position="81"/>
        <end position="84"/>
    </location>
</feature>
<dbReference type="InterPro" id="IPR018101">
    <property type="entry name" value="Transl_elong_Ts_CS"/>
</dbReference>
<dbReference type="CDD" id="cd14275">
    <property type="entry name" value="UBA_EF-Ts"/>
    <property type="match status" value="1"/>
</dbReference>
<dbReference type="InterPro" id="IPR009060">
    <property type="entry name" value="UBA-like_sf"/>
</dbReference>
<evidence type="ECO:0000256" key="9">
    <source>
        <dbReference type="RuleBase" id="RU000643"/>
    </source>
</evidence>
<dbReference type="STRING" id="765912.Thimo_0720"/>
<evidence type="ECO:0000256" key="4">
    <source>
        <dbReference type="ARBA" id="ARBA00022490"/>
    </source>
</evidence>
<dbReference type="KEGG" id="tmb:Thimo_0720"/>
<evidence type="ECO:0000313" key="11">
    <source>
        <dbReference type="EMBL" id="AGA89559.1"/>
    </source>
</evidence>
<protein>
    <recommendedName>
        <fullName evidence="3 7">Elongation factor Ts</fullName>
        <shortName evidence="7">EF-Ts</shortName>
    </recommendedName>
</protein>
<dbReference type="Pfam" id="PF00889">
    <property type="entry name" value="EF_TS"/>
    <property type="match status" value="1"/>
</dbReference>
<dbReference type="HOGENOM" id="CLU_047155_0_2_6"/>
<organism evidence="11 12">
    <name type="scientific">Thioflavicoccus mobilis 8321</name>
    <dbReference type="NCBI Taxonomy" id="765912"/>
    <lineage>
        <taxon>Bacteria</taxon>
        <taxon>Pseudomonadati</taxon>
        <taxon>Pseudomonadota</taxon>
        <taxon>Gammaproteobacteria</taxon>
        <taxon>Chromatiales</taxon>
        <taxon>Chromatiaceae</taxon>
        <taxon>Thioflavicoccus</taxon>
    </lineage>
</organism>
<dbReference type="Gene3D" id="1.10.286.20">
    <property type="match status" value="1"/>
</dbReference>
<comment type="function">
    <text evidence="7 8">Associates with the EF-Tu.GDP complex and induces the exchange of GDP to GTP. It remains bound to the aminoacyl-tRNA.EF-Tu.GTP complex up to the GTP hydrolysis stage on the ribosome.</text>
</comment>